<evidence type="ECO:0000256" key="5">
    <source>
        <dbReference type="ARBA" id="ARBA00012596"/>
    </source>
</evidence>
<dbReference type="PANTHER" id="PTHR21528:SF0">
    <property type="entry name" value="DEHYDRODOLICHYL DIPHOSPHATE SYNTHASE COMPLEX SUBUNIT NUS1"/>
    <property type="match status" value="1"/>
</dbReference>
<feature type="signal peptide" evidence="13">
    <location>
        <begin position="1"/>
        <end position="21"/>
    </location>
</feature>
<dbReference type="PANTHER" id="PTHR21528">
    <property type="entry name" value="DEHYDRODOLICHYL DIPHOSPHATE SYNTHASE COMPLEX SUBUNIT NUS1"/>
    <property type="match status" value="1"/>
</dbReference>
<dbReference type="UniPathway" id="UPA00378"/>
<keyword evidence="9" id="KW-0460">Magnesium</keyword>
<dbReference type="Gene3D" id="3.40.1180.10">
    <property type="entry name" value="Decaprenyl diphosphate synthase-like"/>
    <property type="match status" value="1"/>
</dbReference>
<dbReference type="GO" id="GO:0005789">
    <property type="term" value="C:endoplasmic reticulum membrane"/>
    <property type="evidence" value="ECO:0007669"/>
    <property type="project" value="UniProtKB-SubCell"/>
</dbReference>
<evidence type="ECO:0000256" key="12">
    <source>
        <dbReference type="ARBA" id="ARBA00047353"/>
    </source>
</evidence>
<keyword evidence="8" id="KW-0256">Endoplasmic reticulum</keyword>
<evidence type="ECO:0000256" key="3">
    <source>
        <dbReference type="ARBA" id="ARBA00004922"/>
    </source>
</evidence>
<comment type="cofactor">
    <cofactor evidence="1">
        <name>Mg(2+)</name>
        <dbReference type="ChEBI" id="CHEBI:18420"/>
    </cofactor>
</comment>
<dbReference type="RefSeq" id="XP_026275635.1">
    <property type="nucleotide sequence ID" value="XM_026419850.2"/>
</dbReference>
<reference evidence="15" key="1">
    <citation type="submission" date="2025-08" db="UniProtKB">
        <authorList>
            <consortium name="RefSeq"/>
        </authorList>
    </citation>
    <scope>IDENTIFICATION</scope>
    <source>
        <tissue evidence="15">Whole organism</tissue>
    </source>
</reference>
<keyword evidence="7" id="KW-0812">Transmembrane</keyword>
<evidence type="ECO:0000256" key="7">
    <source>
        <dbReference type="ARBA" id="ARBA00022692"/>
    </source>
</evidence>
<evidence type="ECO:0000256" key="11">
    <source>
        <dbReference type="ARBA" id="ARBA00023136"/>
    </source>
</evidence>
<feature type="chain" id="PRO_5027025244" description="ditrans,polycis-polyprenyl diphosphate synthase [(2E,6E)-farnesyldiphosphate specific]" evidence="13">
    <location>
        <begin position="22"/>
        <end position="248"/>
    </location>
</feature>
<evidence type="ECO:0000256" key="1">
    <source>
        <dbReference type="ARBA" id="ARBA00001946"/>
    </source>
</evidence>
<dbReference type="KEGG" id="foc:113204615"/>
<evidence type="ECO:0000256" key="4">
    <source>
        <dbReference type="ARBA" id="ARBA00005432"/>
    </source>
</evidence>
<dbReference type="Proteomes" id="UP000504606">
    <property type="component" value="Unplaced"/>
</dbReference>
<dbReference type="AlphaFoldDB" id="A0A6J1S8R3"/>
<evidence type="ECO:0000256" key="6">
    <source>
        <dbReference type="ARBA" id="ARBA00022679"/>
    </source>
</evidence>
<comment type="subcellular location">
    <subcellularLocation>
        <location evidence="2">Endoplasmic reticulum membrane</location>
    </subcellularLocation>
</comment>
<dbReference type="CTD" id="33298"/>
<evidence type="ECO:0000256" key="8">
    <source>
        <dbReference type="ARBA" id="ARBA00022824"/>
    </source>
</evidence>
<dbReference type="EC" id="2.5.1.87" evidence="5"/>
<accession>A0A6J1S8R3</accession>
<evidence type="ECO:0000256" key="13">
    <source>
        <dbReference type="SAM" id="SignalP"/>
    </source>
</evidence>
<dbReference type="GO" id="GO:0045547">
    <property type="term" value="F:ditrans,polycis-polyprenyl diphosphate synthase [(2E,6E)-farnesyl diphosphate specific] activity"/>
    <property type="evidence" value="ECO:0007669"/>
    <property type="project" value="UniProtKB-EC"/>
</dbReference>
<keyword evidence="10" id="KW-1133">Transmembrane helix</keyword>
<dbReference type="InterPro" id="IPR038887">
    <property type="entry name" value="Nus1/NgBR"/>
</dbReference>
<dbReference type="OrthoDB" id="19639at2759"/>
<keyword evidence="14" id="KW-1185">Reference proteome</keyword>
<evidence type="ECO:0000313" key="14">
    <source>
        <dbReference type="Proteomes" id="UP000504606"/>
    </source>
</evidence>
<keyword evidence="6" id="KW-0808">Transferase</keyword>
<evidence type="ECO:0000256" key="2">
    <source>
        <dbReference type="ARBA" id="ARBA00004586"/>
    </source>
</evidence>
<keyword evidence="13" id="KW-0732">Signal</keyword>
<evidence type="ECO:0000313" key="15">
    <source>
        <dbReference type="RefSeq" id="XP_026275635.1"/>
    </source>
</evidence>
<keyword evidence="11" id="KW-0472">Membrane</keyword>
<dbReference type="SUPFAM" id="SSF64005">
    <property type="entry name" value="Undecaprenyl diphosphate synthase"/>
    <property type="match status" value="1"/>
</dbReference>
<comment type="catalytic activity">
    <reaction evidence="12">
        <text>n isopentenyl diphosphate + (2E,6E)-farnesyl diphosphate = a di-trans,poly-cis-polyprenyl diphosphate + n diphosphate</text>
        <dbReference type="Rhea" id="RHEA:53008"/>
        <dbReference type="Rhea" id="RHEA-COMP:19494"/>
        <dbReference type="ChEBI" id="CHEBI:33019"/>
        <dbReference type="ChEBI" id="CHEBI:128769"/>
        <dbReference type="ChEBI" id="CHEBI:136960"/>
        <dbReference type="ChEBI" id="CHEBI:175763"/>
        <dbReference type="EC" id="2.5.1.87"/>
    </reaction>
</comment>
<dbReference type="GO" id="GO:1904423">
    <property type="term" value="C:dehydrodolichyl diphosphate synthase complex"/>
    <property type="evidence" value="ECO:0007669"/>
    <property type="project" value="InterPro"/>
</dbReference>
<sequence>MAFNLFRAILVLIHVIYDVYCEARRALRCARQHLEDYFFSPRGLEAEIEYVRQERKVLDKPLSHLAVILGPEVVSVRDVVRLALWCHAAGATYVSFYDPSGQLKKNKFALDDALISACKVKSHIPKTNGYINGYAGKQFPHIMLLDISDGKPGIVRVAKQICEEVLSKELSPNEVDLELFSKYVMKESGVPEPELAFYCGDIFSLYGFLPWHSRVTEFLPLHSHHNVSVLNFVTLLRRYNRCEQRLGT</sequence>
<dbReference type="GeneID" id="113204615"/>
<evidence type="ECO:0000256" key="9">
    <source>
        <dbReference type="ARBA" id="ARBA00022842"/>
    </source>
</evidence>
<dbReference type="InterPro" id="IPR036424">
    <property type="entry name" value="UPP_synth-like_sf"/>
</dbReference>
<proteinExistence type="inferred from homology"/>
<protein>
    <recommendedName>
        <fullName evidence="5">ditrans,polycis-polyprenyl diphosphate synthase [(2E,6E)-farnesyldiphosphate specific]</fullName>
        <ecNumber evidence="5">2.5.1.87</ecNumber>
    </recommendedName>
</protein>
<organism evidence="14 15">
    <name type="scientific">Frankliniella occidentalis</name>
    <name type="common">Western flower thrips</name>
    <name type="synonym">Euthrips occidentalis</name>
    <dbReference type="NCBI Taxonomy" id="133901"/>
    <lineage>
        <taxon>Eukaryota</taxon>
        <taxon>Metazoa</taxon>
        <taxon>Ecdysozoa</taxon>
        <taxon>Arthropoda</taxon>
        <taxon>Hexapoda</taxon>
        <taxon>Insecta</taxon>
        <taxon>Pterygota</taxon>
        <taxon>Neoptera</taxon>
        <taxon>Paraneoptera</taxon>
        <taxon>Thysanoptera</taxon>
        <taxon>Terebrantia</taxon>
        <taxon>Thripoidea</taxon>
        <taxon>Thripidae</taxon>
        <taxon>Frankliniella</taxon>
    </lineage>
</organism>
<gene>
    <name evidence="15" type="primary">LOC113204615</name>
</gene>
<evidence type="ECO:0000256" key="10">
    <source>
        <dbReference type="ARBA" id="ARBA00022989"/>
    </source>
</evidence>
<comment type="pathway">
    <text evidence="3">Protein modification; protein glycosylation.</text>
</comment>
<comment type="similarity">
    <text evidence="4">Belongs to the UPP synthase family.</text>
</comment>
<name>A0A6J1S8R3_FRAOC</name>